<gene>
    <name evidence="7" type="ORF">J2S17_005110</name>
</gene>
<feature type="transmembrane region" description="Helical" evidence="6">
    <location>
        <begin position="354"/>
        <end position="381"/>
    </location>
</feature>
<dbReference type="PANTHER" id="PTHR30474">
    <property type="entry name" value="CELL CYCLE PROTEIN"/>
    <property type="match status" value="1"/>
</dbReference>
<name>A0ABU0APH0_9BACI</name>
<dbReference type="GO" id="GO:0051301">
    <property type="term" value="P:cell division"/>
    <property type="evidence" value="ECO:0007669"/>
    <property type="project" value="UniProtKB-KW"/>
</dbReference>
<dbReference type="NCBIfam" id="NF038403">
    <property type="entry name" value="perm_prefix_1"/>
    <property type="match status" value="1"/>
</dbReference>
<evidence type="ECO:0000256" key="3">
    <source>
        <dbReference type="ARBA" id="ARBA00022960"/>
    </source>
</evidence>
<keyword evidence="7" id="KW-0132">Cell division</keyword>
<evidence type="ECO:0000313" key="7">
    <source>
        <dbReference type="EMBL" id="MDQ0273189.1"/>
    </source>
</evidence>
<evidence type="ECO:0000256" key="6">
    <source>
        <dbReference type="SAM" id="Phobius"/>
    </source>
</evidence>
<keyword evidence="4 6" id="KW-1133">Transmembrane helix</keyword>
<accession>A0ABU0APH0</accession>
<feature type="transmembrane region" description="Helical" evidence="6">
    <location>
        <begin position="321"/>
        <end position="342"/>
    </location>
</feature>
<feature type="transmembrane region" description="Helical" evidence="6">
    <location>
        <begin position="216"/>
        <end position="231"/>
    </location>
</feature>
<evidence type="ECO:0000256" key="4">
    <source>
        <dbReference type="ARBA" id="ARBA00022989"/>
    </source>
</evidence>
<proteinExistence type="predicted"/>
<dbReference type="Proteomes" id="UP001238088">
    <property type="component" value="Unassembled WGS sequence"/>
</dbReference>
<dbReference type="PANTHER" id="PTHR30474:SF1">
    <property type="entry name" value="PEPTIDOGLYCAN GLYCOSYLTRANSFERASE MRDB"/>
    <property type="match status" value="1"/>
</dbReference>
<keyword evidence="3" id="KW-0133">Cell shape</keyword>
<dbReference type="InterPro" id="IPR001182">
    <property type="entry name" value="FtsW/RodA"/>
</dbReference>
<keyword evidence="7" id="KW-0131">Cell cycle</keyword>
<evidence type="ECO:0000313" key="8">
    <source>
        <dbReference type="Proteomes" id="UP001238088"/>
    </source>
</evidence>
<protein>
    <submittedName>
        <fullName evidence="7">Cell division protein FtsW (Lipid II flippase)</fullName>
    </submittedName>
</protein>
<dbReference type="InterPro" id="IPR047928">
    <property type="entry name" value="Perm_prefix_1"/>
</dbReference>
<evidence type="ECO:0000256" key="1">
    <source>
        <dbReference type="ARBA" id="ARBA00004141"/>
    </source>
</evidence>
<dbReference type="EMBL" id="JAUSUB010000034">
    <property type="protein sequence ID" value="MDQ0273189.1"/>
    <property type="molecule type" value="Genomic_DNA"/>
</dbReference>
<sequence>MNERSGFLERLLSQIRTKEVRQQVKREIDSHIELSIQKLVKQGFSKEEAEKTAVAQMGDPVQLGVEMNKLHRPKIDWKLLSLYGLAILISFLPFYFIQEGQMPLLKQVVGAIIGVALVFGGMFFDYRRLKNYGYLYYLVGILLLLLVFTLGWSAYSVGGSFRFQIGSIHADSTITIPLFLLAFASLLSKKTPIWILNLLFLLPVLLYIAAIANVNAMIYTSMIFGMFIWTVRKNKNRIFTASGFLIFSIGIILFFLKEYQWQRIINIFSNKNNGELYGYIELQITKLLNEAPLLGVPRMESYLILPEAQTNFILVFLIHQLGWLPFALIMIILFGLLARMLWLIAPIKDPFGQLLIFGGSMLYSAPLLYNVFMVLGFLPISGFYVPLLSYGIVVNWLYAFIIGMVLSIFRRKDIYLPENIK</sequence>
<feature type="transmembrane region" description="Helical" evidence="6">
    <location>
        <begin position="104"/>
        <end position="123"/>
    </location>
</feature>
<dbReference type="RefSeq" id="WP_307478972.1">
    <property type="nucleotide sequence ID" value="NZ_JAUSUB010000034.1"/>
</dbReference>
<feature type="transmembrane region" description="Helical" evidence="6">
    <location>
        <begin position="79"/>
        <end position="98"/>
    </location>
</feature>
<evidence type="ECO:0000256" key="5">
    <source>
        <dbReference type="ARBA" id="ARBA00023136"/>
    </source>
</evidence>
<feature type="transmembrane region" description="Helical" evidence="6">
    <location>
        <begin position="135"/>
        <end position="155"/>
    </location>
</feature>
<keyword evidence="8" id="KW-1185">Reference proteome</keyword>
<feature type="transmembrane region" description="Helical" evidence="6">
    <location>
        <begin position="193"/>
        <end position="210"/>
    </location>
</feature>
<comment type="subcellular location">
    <subcellularLocation>
        <location evidence="1">Membrane</location>
        <topology evidence="1">Multi-pass membrane protein</topology>
    </subcellularLocation>
</comment>
<organism evidence="7 8">
    <name type="scientific">Cytobacillus purgationiresistens</name>
    <dbReference type="NCBI Taxonomy" id="863449"/>
    <lineage>
        <taxon>Bacteria</taxon>
        <taxon>Bacillati</taxon>
        <taxon>Bacillota</taxon>
        <taxon>Bacilli</taxon>
        <taxon>Bacillales</taxon>
        <taxon>Bacillaceae</taxon>
        <taxon>Cytobacillus</taxon>
    </lineage>
</organism>
<feature type="transmembrane region" description="Helical" evidence="6">
    <location>
        <begin position="238"/>
        <end position="256"/>
    </location>
</feature>
<dbReference type="Pfam" id="PF01098">
    <property type="entry name" value="FTSW_RODA_SPOVE"/>
    <property type="match status" value="1"/>
</dbReference>
<comment type="caution">
    <text evidence="7">The sequence shown here is derived from an EMBL/GenBank/DDBJ whole genome shotgun (WGS) entry which is preliminary data.</text>
</comment>
<keyword evidence="2 6" id="KW-0812">Transmembrane</keyword>
<feature type="transmembrane region" description="Helical" evidence="6">
    <location>
        <begin position="387"/>
        <end position="409"/>
    </location>
</feature>
<keyword evidence="5 6" id="KW-0472">Membrane</keyword>
<reference evidence="7 8" key="1">
    <citation type="submission" date="2023-07" db="EMBL/GenBank/DDBJ databases">
        <title>Genomic Encyclopedia of Type Strains, Phase IV (KMG-IV): sequencing the most valuable type-strain genomes for metagenomic binning, comparative biology and taxonomic classification.</title>
        <authorList>
            <person name="Goeker M."/>
        </authorList>
    </citation>
    <scope>NUCLEOTIDE SEQUENCE [LARGE SCALE GENOMIC DNA]</scope>
    <source>
        <strain evidence="7 8">DSM 23494</strain>
    </source>
</reference>
<evidence type="ECO:0000256" key="2">
    <source>
        <dbReference type="ARBA" id="ARBA00022692"/>
    </source>
</evidence>
<feature type="transmembrane region" description="Helical" evidence="6">
    <location>
        <begin position="167"/>
        <end position="186"/>
    </location>
</feature>